<dbReference type="Proteomes" id="UP000050501">
    <property type="component" value="Unassembled WGS sequence"/>
</dbReference>
<gene>
    <name evidence="2" type="ORF">ADN01_11615</name>
    <name evidence="1" type="ORF">LSAC_03493</name>
</gene>
<keyword evidence="3" id="KW-1185">Reference proteome</keyword>
<reference evidence="1" key="1">
    <citation type="journal article" date="2015" name="Genome Announc.">
        <title>Draft Genome Sequences of Anaerolinea thermolimosa IMO-1, Bellilinea caldifistulae GOMI-1, Leptolinea tardivitalis YMTK-2, Levilinea saccharolytica KIBI-1, Longilinea arvoryzae KOME-1, Previously Described as Members of the Class Anaerolineae (Chloroflexi).</title>
        <authorList>
            <person name="Matsuura N."/>
            <person name="Tourlousse M.D."/>
            <person name="Ohashi A."/>
            <person name="Hugenholtz P."/>
            <person name="Sekiguchi Y."/>
        </authorList>
    </citation>
    <scope>NUCLEOTIDE SEQUENCE</scope>
    <source>
        <strain evidence="1">KIBI-1</strain>
    </source>
</reference>
<dbReference type="GO" id="GO:0016740">
    <property type="term" value="F:transferase activity"/>
    <property type="evidence" value="ECO:0007669"/>
    <property type="project" value="UniProtKB-KW"/>
</dbReference>
<sequence>MGKAVRIFHGTENIGGIGRYLADWQRERKKAVADFMVYHDETNRQNSHVNLHLERLNGWNRWWAQWHFFWACLFRYDLFHFYFGKTFLPFGLDLPILKLFGKKMVFSYVGSDIRLYEVDRHRNPYHELRKVGRQHPRLDGRKKRMMRWQSLWFDRCLASRNLYEYARAVIPEKKIVRHIWANTAMNLEEFVPNYETKSVPVIVHAPTNPITKGTPYIEQALEELKAEGYAFEYRKLHKVPNLEARRIYREEADIIVDQLLSGGFGTLAMEAMCYGKPVCGFVLPELRESLPDLPIVQCTIETIKQQLVWLMEHPEERVRLGRAGRAFAEAHYDREKNYQAVWDLYLELLGLPDELPDAPVRAAKPAGEDE</sequence>
<dbReference type="OrthoDB" id="6638088at2"/>
<dbReference type="RefSeq" id="WP_062419852.1">
    <property type="nucleotide sequence ID" value="NZ_BBXZ01000183.1"/>
</dbReference>
<dbReference type="AlphaFoldDB" id="A0A0M9U3B0"/>
<keyword evidence="1" id="KW-0808">Transferase</keyword>
<reference evidence="2 3" key="2">
    <citation type="submission" date="2015-07" db="EMBL/GenBank/DDBJ databases">
        <title>Genome sequence of Levilinea saccharolytica DSM 16555.</title>
        <authorList>
            <person name="Hemp J."/>
            <person name="Ward L.M."/>
            <person name="Pace L.A."/>
            <person name="Fischer W.W."/>
        </authorList>
    </citation>
    <scope>NUCLEOTIDE SEQUENCE [LARGE SCALE GENOMIC DNA]</scope>
    <source>
        <strain evidence="2 3">KIBI-1</strain>
    </source>
</reference>
<accession>A0A0M9U3B0</accession>
<name>A0A0M9U3B0_9CHLR</name>
<evidence type="ECO:0000313" key="1">
    <source>
        <dbReference type="EMBL" id="GAP19583.1"/>
    </source>
</evidence>
<dbReference type="Gene3D" id="3.40.50.2000">
    <property type="entry name" value="Glycogen Phosphorylase B"/>
    <property type="match status" value="1"/>
</dbReference>
<proteinExistence type="predicted"/>
<dbReference type="SUPFAM" id="SSF53756">
    <property type="entry name" value="UDP-Glycosyltransferase/glycogen phosphorylase"/>
    <property type="match status" value="1"/>
</dbReference>
<protein>
    <submittedName>
        <fullName evidence="1">Glycosyltransferase</fullName>
    </submittedName>
</protein>
<evidence type="ECO:0000313" key="2">
    <source>
        <dbReference type="EMBL" id="KPL80761.1"/>
    </source>
</evidence>
<evidence type="ECO:0000313" key="3">
    <source>
        <dbReference type="Proteomes" id="UP000050501"/>
    </source>
</evidence>
<dbReference type="EMBL" id="DF967975">
    <property type="protein sequence ID" value="GAP19583.1"/>
    <property type="molecule type" value="Genomic_DNA"/>
</dbReference>
<dbReference type="EMBL" id="LGCM01000039">
    <property type="protein sequence ID" value="KPL80761.1"/>
    <property type="molecule type" value="Genomic_DNA"/>
</dbReference>
<organism evidence="1">
    <name type="scientific">Levilinea saccharolytica</name>
    <dbReference type="NCBI Taxonomy" id="229921"/>
    <lineage>
        <taxon>Bacteria</taxon>
        <taxon>Bacillati</taxon>
        <taxon>Chloroflexota</taxon>
        <taxon>Anaerolineae</taxon>
        <taxon>Anaerolineales</taxon>
        <taxon>Anaerolineaceae</taxon>
        <taxon>Levilinea</taxon>
    </lineage>
</organism>
<dbReference type="STRING" id="229921.ADN01_11615"/>